<protein>
    <submittedName>
        <fullName evidence="1">DUF393 domain-containing protein</fullName>
    </submittedName>
</protein>
<comment type="caution">
    <text evidence="1">The sequence shown here is derived from an EMBL/GenBank/DDBJ whole genome shotgun (WGS) entry which is preliminary data.</text>
</comment>
<dbReference type="PANTHER" id="PTHR33639:SF2">
    <property type="entry name" value="DUF393 DOMAIN-CONTAINING PROTEIN"/>
    <property type="match status" value="1"/>
</dbReference>
<reference evidence="1 2" key="1">
    <citation type="submission" date="2018-05" db="EMBL/GenBank/DDBJ databases">
        <title>Genomic analysis of Gracilibacillus dipsosauri DD1 reveals novel features of a salt-tolerant amylase.</title>
        <authorList>
            <person name="Deutch C.E."/>
            <person name="Yang S."/>
        </authorList>
    </citation>
    <scope>NUCLEOTIDE SEQUENCE [LARGE SCALE GENOMIC DNA]</scope>
    <source>
        <strain evidence="1 2">DD1</strain>
    </source>
</reference>
<dbReference type="RefSeq" id="WP_054860575.1">
    <property type="nucleotide sequence ID" value="NZ_JAJUIE010000021.1"/>
</dbReference>
<dbReference type="OrthoDB" id="9785438at2"/>
<evidence type="ECO:0000313" key="1">
    <source>
        <dbReference type="EMBL" id="PWU67697.1"/>
    </source>
</evidence>
<dbReference type="InterPro" id="IPR007263">
    <property type="entry name" value="DCC1-like"/>
</dbReference>
<evidence type="ECO:0000313" key="2">
    <source>
        <dbReference type="Proteomes" id="UP000245624"/>
    </source>
</evidence>
<dbReference type="EMBL" id="QGTD01000013">
    <property type="protein sequence ID" value="PWU67697.1"/>
    <property type="molecule type" value="Genomic_DNA"/>
</dbReference>
<organism evidence="1 2">
    <name type="scientific">Gracilibacillus dipsosauri</name>
    <dbReference type="NCBI Taxonomy" id="178340"/>
    <lineage>
        <taxon>Bacteria</taxon>
        <taxon>Bacillati</taxon>
        <taxon>Bacillota</taxon>
        <taxon>Bacilli</taxon>
        <taxon>Bacillales</taxon>
        <taxon>Bacillaceae</taxon>
        <taxon>Gracilibacillus</taxon>
    </lineage>
</organism>
<dbReference type="InterPro" id="IPR052927">
    <property type="entry name" value="DCC_oxidoreductase"/>
</dbReference>
<proteinExistence type="predicted"/>
<name>A0A317KW37_9BACI</name>
<dbReference type="Proteomes" id="UP000245624">
    <property type="component" value="Unassembled WGS sequence"/>
</dbReference>
<sequence length="130" mass="15326">MKKVILFDGVCNFCNHSVQFIIKHDPKQKFQFASLQSKIGEQFKKDYHIPHHIDSIVLIDEEKAYTKSTAALRIAKELKGLYKGLYVLLIIPKPIRDKIYQIVAKNRYRWFGKRTSCMIPNPEDKQRFLD</sequence>
<accession>A0A317KW37</accession>
<dbReference type="PANTHER" id="PTHR33639">
    <property type="entry name" value="THIOL-DISULFIDE OXIDOREDUCTASE DCC"/>
    <property type="match status" value="1"/>
</dbReference>
<dbReference type="GO" id="GO:0015035">
    <property type="term" value="F:protein-disulfide reductase activity"/>
    <property type="evidence" value="ECO:0007669"/>
    <property type="project" value="InterPro"/>
</dbReference>
<dbReference type="AlphaFoldDB" id="A0A317KW37"/>
<gene>
    <name evidence="1" type="ORF">DLJ74_14685</name>
</gene>
<keyword evidence="2" id="KW-1185">Reference proteome</keyword>
<dbReference type="Pfam" id="PF04134">
    <property type="entry name" value="DCC1-like"/>
    <property type="match status" value="1"/>
</dbReference>